<reference evidence="10" key="1">
    <citation type="submission" date="2022-01" db="EMBL/GenBank/DDBJ databases">
        <authorList>
            <person name="King R."/>
        </authorList>
    </citation>
    <scope>NUCLEOTIDE SEQUENCE</scope>
</reference>
<sequence length="258" mass="29556">MANEILVDALPYFDVGFDEAGVREMALAMVDEECRRYKPSKNYLESLPPLNTAAFETDLMKNEFQRLESGVRMETMNTKRYELPAPPTGKLGEIQAWQEAVDNSFAQLEHQSIRYLNLELLQKYGCEAWKIALEVLIGLSARAQKDLSELKKEIQEINWRRKSKQIDTGEKLNRLNQQWAQLVSCNFEIELAIETILQQINNLSQVKEEEAAEEKSPEPESVNNEKVETNGHKEQNGNGSGNSVENDQEDNQEDEEMT</sequence>
<dbReference type="Pfam" id="PF05700">
    <property type="entry name" value="BCAS2"/>
    <property type="match status" value="1"/>
</dbReference>
<comment type="subcellular location">
    <subcellularLocation>
        <location evidence="1">Nucleus</location>
    </subcellularLocation>
</comment>
<evidence type="ECO:0000256" key="3">
    <source>
        <dbReference type="ARBA" id="ARBA00014158"/>
    </source>
</evidence>
<evidence type="ECO:0000256" key="9">
    <source>
        <dbReference type="SAM" id="MobiDB-lite"/>
    </source>
</evidence>
<feature type="compositionally biased region" description="Basic and acidic residues" evidence="9">
    <location>
        <begin position="207"/>
        <end position="235"/>
    </location>
</feature>
<evidence type="ECO:0000256" key="2">
    <source>
        <dbReference type="ARBA" id="ARBA00010788"/>
    </source>
</evidence>
<evidence type="ECO:0000256" key="6">
    <source>
        <dbReference type="ARBA" id="ARBA00023187"/>
    </source>
</evidence>
<organism evidence="10 11">
    <name type="scientific">Chironomus riparius</name>
    <dbReference type="NCBI Taxonomy" id="315576"/>
    <lineage>
        <taxon>Eukaryota</taxon>
        <taxon>Metazoa</taxon>
        <taxon>Ecdysozoa</taxon>
        <taxon>Arthropoda</taxon>
        <taxon>Hexapoda</taxon>
        <taxon>Insecta</taxon>
        <taxon>Pterygota</taxon>
        <taxon>Neoptera</taxon>
        <taxon>Endopterygota</taxon>
        <taxon>Diptera</taxon>
        <taxon>Nematocera</taxon>
        <taxon>Chironomoidea</taxon>
        <taxon>Chironomidae</taxon>
        <taxon>Chironominae</taxon>
        <taxon>Chironomus</taxon>
    </lineage>
</organism>
<evidence type="ECO:0000313" key="11">
    <source>
        <dbReference type="Proteomes" id="UP001153620"/>
    </source>
</evidence>
<dbReference type="OrthoDB" id="205794at2759"/>
<dbReference type="InterPro" id="IPR008409">
    <property type="entry name" value="SPF27"/>
</dbReference>
<reference evidence="10" key="2">
    <citation type="submission" date="2022-10" db="EMBL/GenBank/DDBJ databases">
        <authorList>
            <consortium name="ENA_rothamsted_submissions"/>
            <consortium name="culmorum"/>
            <person name="King R."/>
        </authorList>
    </citation>
    <scope>NUCLEOTIDE SEQUENCE</scope>
</reference>
<dbReference type="EMBL" id="OU895877">
    <property type="protein sequence ID" value="CAG9800558.1"/>
    <property type="molecule type" value="Genomic_DNA"/>
</dbReference>
<feature type="compositionally biased region" description="Acidic residues" evidence="9">
    <location>
        <begin position="246"/>
        <end position="258"/>
    </location>
</feature>
<evidence type="ECO:0000256" key="7">
    <source>
        <dbReference type="ARBA" id="ARBA00023242"/>
    </source>
</evidence>
<keyword evidence="11" id="KW-1185">Reference proteome</keyword>
<name>A0A9N9RP43_9DIPT</name>
<keyword evidence="7" id="KW-0539">Nucleus</keyword>
<accession>A0A9N9RP43</accession>
<dbReference type="AlphaFoldDB" id="A0A9N9RP43"/>
<dbReference type="GO" id="GO:0071013">
    <property type="term" value="C:catalytic step 2 spliceosome"/>
    <property type="evidence" value="ECO:0007669"/>
    <property type="project" value="TreeGrafter"/>
</dbReference>
<dbReference type="PANTHER" id="PTHR13296:SF0">
    <property type="entry name" value="PRE-MRNA-SPLICING FACTOR SPF27"/>
    <property type="match status" value="1"/>
</dbReference>
<feature type="region of interest" description="Disordered" evidence="9">
    <location>
        <begin position="207"/>
        <end position="258"/>
    </location>
</feature>
<keyword evidence="6" id="KW-0508">mRNA splicing</keyword>
<protein>
    <recommendedName>
        <fullName evidence="3">Pre-mRNA-splicing factor SPF27</fullName>
    </recommendedName>
</protein>
<evidence type="ECO:0000313" key="10">
    <source>
        <dbReference type="EMBL" id="CAG9800558.1"/>
    </source>
</evidence>
<evidence type="ECO:0000256" key="4">
    <source>
        <dbReference type="ARBA" id="ARBA00022664"/>
    </source>
</evidence>
<keyword evidence="8" id="KW-0175">Coiled coil</keyword>
<evidence type="ECO:0000256" key="5">
    <source>
        <dbReference type="ARBA" id="ARBA00022728"/>
    </source>
</evidence>
<feature type="coiled-coil region" evidence="8">
    <location>
        <begin position="133"/>
        <end position="167"/>
    </location>
</feature>
<dbReference type="GO" id="GO:0008380">
    <property type="term" value="P:RNA splicing"/>
    <property type="evidence" value="ECO:0007669"/>
    <property type="project" value="UniProtKB-KW"/>
</dbReference>
<keyword evidence="5" id="KW-0747">Spliceosome</keyword>
<evidence type="ECO:0000256" key="1">
    <source>
        <dbReference type="ARBA" id="ARBA00004123"/>
    </source>
</evidence>
<comment type="similarity">
    <text evidence="2">Belongs to the SPF27 family.</text>
</comment>
<dbReference type="GO" id="GO:0006397">
    <property type="term" value="P:mRNA processing"/>
    <property type="evidence" value="ECO:0007669"/>
    <property type="project" value="UniProtKB-KW"/>
</dbReference>
<proteinExistence type="inferred from homology"/>
<dbReference type="GO" id="GO:0000974">
    <property type="term" value="C:Prp19 complex"/>
    <property type="evidence" value="ECO:0007669"/>
    <property type="project" value="TreeGrafter"/>
</dbReference>
<keyword evidence="4" id="KW-0507">mRNA processing</keyword>
<dbReference type="GO" id="GO:0071011">
    <property type="term" value="C:precatalytic spliceosome"/>
    <property type="evidence" value="ECO:0007669"/>
    <property type="project" value="TreeGrafter"/>
</dbReference>
<dbReference type="Proteomes" id="UP001153620">
    <property type="component" value="Chromosome 1"/>
</dbReference>
<dbReference type="PANTHER" id="PTHR13296">
    <property type="entry name" value="BCAS2 PROTEIN"/>
    <property type="match status" value="1"/>
</dbReference>
<evidence type="ECO:0000256" key="8">
    <source>
        <dbReference type="SAM" id="Coils"/>
    </source>
</evidence>
<gene>
    <name evidence="10" type="ORF">CHIRRI_LOCUS3498</name>
</gene>